<evidence type="ECO:0000259" key="5">
    <source>
        <dbReference type="Pfam" id="PF10392"/>
    </source>
</evidence>
<evidence type="ECO:0000256" key="3">
    <source>
        <dbReference type="ARBA" id="ARBA00023034"/>
    </source>
</evidence>
<evidence type="ECO:0000313" key="7">
    <source>
        <dbReference type="EMBL" id="KAK7580330.1"/>
    </source>
</evidence>
<feature type="domain" description="Conserved oligomeric Golgi complex subunit 5 N-terminal" evidence="5">
    <location>
        <begin position="42"/>
        <end position="141"/>
    </location>
</feature>
<reference evidence="7 8" key="1">
    <citation type="submission" date="2024-03" db="EMBL/GenBank/DDBJ databases">
        <title>Adaptation during the transition from Ophiocordyceps entomopathogen to insect associate is accompanied by gene loss and intensified selection.</title>
        <authorList>
            <person name="Ward C.M."/>
            <person name="Onetto C.A."/>
            <person name="Borneman A.R."/>
        </authorList>
    </citation>
    <scope>NUCLEOTIDE SEQUENCE [LARGE SCALE GENOMIC DNA]</scope>
    <source>
        <strain evidence="7">AWRI1</strain>
        <tissue evidence="7">Single Adult Female</tissue>
    </source>
</reference>
<gene>
    <name evidence="7" type="ORF">V9T40_000959</name>
</gene>
<evidence type="ECO:0000256" key="2">
    <source>
        <dbReference type="ARBA" id="ARBA00020974"/>
    </source>
</evidence>
<sequence>MGGSNKIKDTETWKTFENDSYLSQFLTASVSKNTEESITPLNCSLTASEQLSKLTKGINLLEKELLSLVHHKYRDLITQGTWVEELENTLKLMRTHLQELQKSAGNMRDQITEPINEIKKQCQILTRLHDTSNILRCIIQVQQFSKNISKNDMFKASSMIKEVDDFCQDVNLSDIEILKNDLLIIEKTRLEIQTNAKKGLIEALNNESESQAAPFIQVFINLKELNDVVQNIKESALLAIKQATKTALDIKSLTNQSAEPEKKPAFKSSGPGRVTGHTFPGVNVAAFRTKLWSNWNNLLETIVYPKCAEMYVLCLTIIRSNLSALNSEFYDAKCDELDFTTDFWNQVLKTLSTNLIAAAEESSFIKQALENEYPKWLRFHTDLNKKLKTLMKRNPMPTSKSGHQSFNVDNHFAEQFENAYLSRSLSRLLDGVHGMFSSEDMPHTEDIDVFIGQVAMELEVSLFDENLCLTIARNIGKAIRLFCLKCEQLAVHDGEASQVISAPSATQQLNTSIANNAFYLKQQIDNILNRMSSKLPENCKSEIIKIFVSIDEIEKNIIEPIVNSISEAIDSIIITIHRENFELELSHKPTCSLYLRELHQFISRAYAQYLEPFKNQDCIEKHCFQIANRCLELFIRHICLVRPILPGGRQKLQEDFNKIEPAIAPLCPEINKLGHNFKILRAFRSLIMCSDPQQIVDSEYVGKIVPFSLALMFLFSYAPAEIPSPRESCNWSAARLSQWLDNHGSERERLELISGALQRYQQDVRQQNKTTFHETYPVIMSLLQKGFDSLKRAEER</sequence>
<comment type="caution">
    <text evidence="7">The sequence shown here is derived from an EMBL/GenBank/DDBJ whole genome shotgun (WGS) entry which is preliminary data.</text>
</comment>
<dbReference type="GO" id="GO:0017119">
    <property type="term" value="C:Golgi transport complex"/>
    <property type="evidence" value="ECO:0007669"/>
    <property type="project" value="InterPro"/>
</dbReference>
<accession>A0AAN9Y252</accession>
<keyword evidence="4" id="KW-0472">Membrane</keyword>
<keyword evidence="3" id="KW-0333">Golgi apparatus</keyword>
<evidence type="ECO:0000313" key="8">
    <source>
        <dbReference type="Proteomes" id="UP001367676"/>
    </source>
</evidence>
<dbReference type="PANTHER" id="PTHR13228:SF3">
    <property type="entry name" value="CONSERVED OLIGOMERIC GOLGI COMPLEX SUBUNIT 5"/>
    <property type="match status" value="1"/>
</dbReference>
<evidence type="ECO:0000259" key="6">
    <source>
        <dbReference type="Pfam" id="PF20649"/>
    </source>
</evidence>
<dbReference type="PANTHER" id="PTHR13228">
    <property type="entry name" value="CONSERVED OLIGOMERIC GOLGI COMPLEX COMPONENT 5"/>
    <property type="match status" value="1"/>
</dbReference>
<dbReference type="Pfam" id="PF10392">
    <property type="entry name" value="COG5_N"/>
    <property type="match status" value="1"/>
</dbReference>
<protein>
    <recommendedName>
        <fullName evidence="2">Conserved oligomeric Golgi complex subunit 5</fullName>
    </recommendedName>
</protein>
<comment type="subcellular location">
    <subcellularLocation>
        <location evidence="1">Golgi apparatus membrane</location>
        <topology evidence="1">Peripheral membrane protein</topology>
    </subcellularLocation>
</comment>
<dbReference type="InterPro" id="IPR049176">
    <property type="entry name" value="COG5_N"/>
</dbReference>
<evidence type="ECO:0000256" key="1">
    <source>
        <dbReference type="ARBA" id="ARBA00004395"/>
    </source>
</evidence>
<organism evidence="7 8">
    <name type="scientific">Parthenolecanium corni</name>
    <dbReference type="NCBI Taxonomy" id="536013"/>
    <lineage>
        <taxon>Eukaryota</taxon>
        <taxon>Metazoa</taxon>
        <taxon>Ecdysozoa</taxon>
        <taxon>Arthropoda</taxon>
        <taxon>Hexapoda</taxon>
        <taxon>Insecta</taxon>
        <taxon>Pterygota</taxon>
        <taxon>Neoptera</taxon>
        <taxon>Paraneoptera</taxon>
        <taxon>Hemiptera</taxon>
        <taxon>Sternorrhyncha</taxon>
        <taxon>Coccoidea</taxon>
        <taxon>Coccidae</taxon>
        <taxon>Parthenolecanium</taxon>
    </lineage>
</organism>
<evidence type="ECO:0000256" key="4">
    <source>
        <dbReference type="ARBA" id="ARBA00023136"/>
    </source>
</evidence>
<dbReference type="InterPro" id="IPR019465">
    <property type="entry name" value="Cog5"/>
</dbReference>
<name>A0AAN9Y252_9HEMI</name>
<feature type="domain" description="Conserved oligomeric Golgi complex subunit 5 helical" evidence="6">
    <location>
        <begin position="172"/>
        <end position="382"/>
    </location>
</feature>
<keyword evidence="8" id="KW-1185">Reference proteome</keyword>
<dbReference type="EMBL" id="JBBCAQ010000034">
    <property type="protein sequence ID" value="KAK7580330.1"/>
    <property type="molecule type" value="Genomic_DNA"/>
</dbReference>
<dbReference type="Proteomes" id="UP001367676">
    <property type="component" value="Unassembled WGS sequence"/>
</dbReference>
<dbReference type="GO" id="GO:0000139">
    <property type="term" value="C:Golgi membrane"/>
    <property type="evidence" value="ECO:0007669"/>
    <property type="project" value="UniProtKB-SubCell"/>
</dbReference>
<dbReference type="Pfam" id="PF20649">
    <property type="entry name" value="COG5_C"/>
    <property type="match status" value="1"/>
</dbReference>
<proteinExistence type="predicted"/>
<dbReference type="AlphaFoldDB" id="A0AAN9Y252"/>
<dbReference type="GO" id="GO:0006891">
    <property type="term" value="P:intra-Golgi vesicle-mediated transport"/>
    <property type="evidence" value="ECO:0007669"/>
    <property type="project" value="InterPro"/>
</dbReference>
<dbReference type="InterPro" id="IPR048485">
    <property type="entry name" value="COG5_helical"/>
</dbReference>